<dbReference type="Proteomes" id="UP000218023">
    <property type="component" value="Unassembled WGS sequence"/>
</dbReference>
<dbReference type="EMBL" id="NSJZ01000035">
    <property type="protein sequence ID" value="PAU95046.1"/>
    <property type="molecule type" value="Genomic_DNA"/>
</dbReference>
<dbReference type="InterPro" id="IPR007712">
    <property type="entry name" value="RelE/ParE_toxin"/>
</dbReference>
<dbReference type="InterPro" id="IPR051803">
    <property type="entry name" value="TA_system_RelE-like_toxin"/>
</dbReference>
<dbReference type="InterPro" id="IPR035093">
    <property type="entry name" value="RelE/ParE_toxin_dom_sf"/>
</dbReference>
<dbReference type="RefSeq" id="WP_095641434.1">
    <property type="nucleotide sequence ID" value="NZ_NSJZ01000035.1"/>
</dbReference>
<name>A0A2A2GBE2_9RHOB</name>
<sequence>MKILTFTPAAEADLDGIWEYSFERWGLGQAERYLKEIRDTCRALAADRKRGRVADVRPGYLKYPSGAHVIYFRDHGDRLEVVRILHGKQDVQRHLVQ</sequence>
<keyword evidence="2" id="KW-1277">Toxin-antitoxin system</keyword>
<dbReference type="PANTHER" id="PTHR33755:SF9">
    <property type="entry name" value="TOXIN PARE1"/>
    <property type="match status" value="1"/>
</dbReference>
<evidence type="ECO:0000256" key="1">
    <source>
        <dbReference type="ARBA" id="ARBA00006226"/>
    </source>
</evidence>
<evidence type="ECO:0000256" key="2">
    <source>
        <dbReference type="ARBA" id="ARBA00022649"/>
    </source>
</evidence>
<gene>
    <name evidence="4" type="ORF">CK240_16670</name>
</gene>
<proteinExistence type="inferred from homology"/>
<dbReference type="InterPro" id="IPR028344">
    <property type="entry name" value="ParE1/4"/>
</dbReference>
<reference evidence="4 5" key="1">
    <citation type="submission" date="2017-09" db="EMBL/GenBank/DDBJ databases">
        <title>Paracoccus alkalisoli sp. nov., isolated from saline alkaline soil.</title>
        <authorList>
            <person name="Dong X."/>
            <person name="Zhang G."/>
        </authorList>
    </citation>
    <scope>NUCLEOTIDE SEQUENCE [LARGE SCALE GENOMIC DNA]</scope>
    <source>
        <strain evidence="4 5">WN007</strain>
    </source>
</reference>
<organism evidence="4 5">
    <name type="scientific">Paracoccus salipaludis</name>
    <dbReference type="NCBI Taxonomy" id="2032623"/>
    <lineage>
        <taxon>Bacteria</taxon>
        <taxon>Pseudomonadati</taxon>
        <taxon>Pseudomonadota</taxon>
        <taxon>Alphaproteobacteria</taxon>
        <taxon>Rhodobacterales</taxon>
        <taxon>Paracoccaceae</taxon>
        <taxon>Paracoccus</taxon>
    </lineage>
</organism>
<comment type="similarity">
    <text evidence="1 3">Belongs to the RelE toxin family.</text>
</comment>
<evidence type="ECO:0000313" key="4">
    <source>
        <dbReference type="EMBL" id="PAU95046.1"/>
    </source>
</evidence>
<dbReference type="PANTHER" id="PTHR33755">
    <property type="entry name" value="TOXIN PARE1-RELATED"/>
    <property type="match status" value="1"/>
</dbReference>
<evidence type="ECO:0000256" key="3">
    <source>
        <dbReference type="PIRNR" id="PIRNR029218"/>
    </source>
</evidence>
<dbReference type="AlphaFoldDB" id="A0A2A2GBE2"/>
<comment type="caution">
    <text evidence="4">The sequence shown here is derived from an EMBL/GenBank/DDBJ whole genome shotgun (WGS) entry which is preliminary data.</text>
</comment>
<accession>A0A2A2GBE2</accession>
<dbReference type="OrthoDB" id="7173315at2"/>
<dbReference type="Pfam" id="PF05016">
    <property type="entry name" value="ParE_toxin"/>
    <property type="match status" value="1"/>
</dbReference>
<dbReference type="PIRSF" id="PIRSF029218">
    <property type="entry name" value="ParE"/>
    <property type="match status" value="1"/>
</dbReference>
<dbReference type="Gene3D" id="3.30.2310.20">
    <property type="entry name" value="RelE-like"/>
    <property type="match status" value="1"/>
</dbReference>
<protein>
    <recommendedName>
        <fullName evidence="3">Toxin</fullName>
    </recommendedName>
</protein>
<evidence type="ECO:0000313" key="5">
    <source>
        <dbReference type="Proteomes" id="UP000218023"/>
    </source>
</evidence>
<keyword evidence="5" id="KW-1185">Reference proteome</keyword>